<evidence type="ECO:0000256" key="2">
    <source>
        <dbReference type="SAM" id="MobiDB-lite"/>
    </source>
</evidence>
<dbReference type="InterPro" id="IPR036629">
    <property type="entry name" value="YjbJ_sf"/>
</dbReference>
<evidence type="ECO:0000313" key="4">
    <source>
        <dbReference type="EMBL" id="MFD1834156.1"/>
    </source>
</evidence>
<comment type="similarity">
    <text evidence="1">Belongs to the UPF0337 (CsbD) family.</text>
</comment>
<dbReference type="Proteomes" id="UP001597280">
    <property type="component" value="Unassembled WGS sequence"/>
</dbReference>
<dbReference type="RefSeq" id="WP_137769049.1">
    <property type="nucleotide sequence ID" value="NZ_BAAAIS010000002.1"/>
</dbReference>
<evidence type="ECO:0000256" key="1">
    <source>
        <dbReference type="ARBA" id="ARBA00009129"/>
    </source>
</evidence>
<proteinExistence type="inferred from homology"/>
<evidence type="ECO:0000259" key="3">
    <source>
        <dbReference type="Pfam" id="PF05532"/>
    </source>
</evidence>
<dbReference type="InterPro" id="IPR008462">
    <property type="entry name" value="CsbD"/>
</dbReference>
<dbReference type="EMBL" id="JBHUFL010000002">
    <property type="protein sequence ID" value="MFD1834156.1"/>
    <property type="molecule type" value="Genomic_DNA"/>
</dbReference>
<feature type="region of interest" description="Disordered" evidence="2">
    <location>
        <begin position="1"/>
        <end position="65"/>
    </location>
</feature>
<protein>
    <submittedName>
        <fullName evidence="4">CsbD family protein</fullName>
    </submittedName>
</protein>
<feature type="compositionally biased region" description="Basic and acidic residues" evidence="2">
    <location>
        <begin position="43"/>
        <end position="53"/>
    </location>
</feature>
<keyword evidence="5" id="KW-1185">Reference proteome</keyword>
<accession>A0ABW4PXG9</accession>
<reference evidence="5" key="1">
    <citation type="journal article" date="2019" name="Int. J. Syst. Evol. Microbiol.">
        <title>The Global Catalogue of Microorganisms (GCM) 10K type strain sequencing project: providing services to taxonomists for standard genome sequencing and annotation.</title>
        <authorList>
            <consortium name="The Broad Institute Genomics Platform"/>
            <consortium name="The Broad Institute Genome Sequencing Center for Infectious Disease"/>
            <person name="Wu L."/>
            <person name="Ma J."/>
        </authorList>
    </citation>
    <scope>NUCLEOTIDE SEQUENCE [LARGE SCALE GENOMIC DNA]</scope>
    <source>
        <strain evidence="5">JCM 11650</strain>
    </source>
</reference>
<dbReference type="Gene3D" id="1.10.1470.10">
    <property type="entry name" value="YjbJ"/>
    <property type="match status" value="1"/>
</dbReference>
<feature type="compositionally biased region" description="Basic and acidic residues" evidence="2">
    <location>
        <begin position="1"/>
        <end position="11"/>
    </location>
</feature>
<comment type="caution">
    <text evidence="4">The sequence shown here is derived from an EMBL/GenBank/DDBJ whole genome shotgun (WGS) entry which is preliminary data.</text>
</comment>
<organism evidence="4 5">
    <name type="scientific">Brachybacterium rhamnosum</name>
    <dbReference type="NCBI Taxonomy" id="173361"/>
    <lineage>
        <taxon>Bacteria</taxon>
        <taxon>Bacillati</taxon>
        <taxon>Actinomycetota</taxon>
        <taxon>Actinomycetes</taxon>
        <taxon>Micrococcales</taxon>
        <taxon>Dermabacteraceae</taxon>
        <taxon>Brachybacterium</taxon>
    </lineage>
</organism>
<dbReference type="Pfam" id="PF05532">
    <property type="entry name" value="CsbD"/>
    <property type="match status" value="1"/>
</dbReference>
<dbReference type="SUPFAM" id="SSF69047">
    <property type="entry name" value="Hypothetical protein YjbJ"/>
    <property type="match status" value="1"/>
</dbReference>
<sequence length="65" mass="6896">MSTEDKFDNATEKLGGQAKEGVGKLTGDRELETEGQVDQSKAGLKDKVQDAKDTVTGALKGVKKD</sequence>
<evidence type="ECO:0000313" key="5">
    <source>
        <dbReference type="Proteomes" id="UP001597280"/>
    </source>
</evidence>
<gene>
    <name evidence="4" type="ORF">ACFSDA_03615</name>
</gene>
<name>A0ABW4PXG9_9MICO</name>
<feature type="domain" description="CsbD-like" evidence="3">
    <location>
        <begin position="5"/>
        <end position="55"/>
    </location>
</feature>